<dbReference type="WBParaSite" id="TCLT_0001029001-mRNA-1">
    <property type="protein sequence ID" value="TCLT_0001029001-mRNA-1"/>
    <property type="gene ID" value="TCLT_0001029001"/>
</dbReference>
<gene>
    <name evidence="1" type="ORF">TCLT_LOCUS10279</name>
</gene>
<evidence type="ECO:0000313" key="2">
    <source>
        <dbReference type="Proteomes" id="UP000276776"/>
    </source>
</evidence>
<dbReference type="EMBL" id="UYYF01005041">
    <property type="protein sequence ID" value="VDN07963.1"/>
    <property type="molecule type" value="Genomic_DNA"/>
</dbReference>
<protein>
    <submittedName>
        <fullName evidence="3">Coiled-coil domain-containing protein 167</fullName>
    </submittedName>
</protein>
<sequence>MMDVEKFRSTMKKKEEELSSDEFIELEMRRKLNDLERCALQQHEWNLKRHTRDTVMKCLSVLNQQHRKLGSLRNMDCKSAALVPPLL</sequence>
<reference evidence="3" key="1">
    <citation type="submission" date="2017-02" db="UniProtKB">
        <authorList>
            <consortium name="WormBaseParasite"/>
        </authorList>
    </citation>
    <scope>IDENTIFICATION</scope>
</reference>
<accession>A0A0N5DAT3</accession>
<reference evidence="1 2" key="2">
    <citation type="submission" date="2018-11" db="EMBL/GenBank/DDBJ databases">
        <authorList>
            <consortium name="Pathogen Informatics"/>
        </authorList>
    </citation>
    <scope>NUCLEOTIDE SEQUENCE [LARGE SCALE GENOMIC DNA]</scope>
</reference>
<organism evidence="3">
    <name type="scientific">Thelazia callipaeda</name>
    <name type="common">Oriental eyeworm</name>
    <name type="synonym">Parasitic nematode</name>
    <dbReference type="NCBI Taxonomy" id="103827"/>
    <lineage>
        <taxon>Eukaryota</taxon>
        <taxon>Metazoa</taxon>
        <taxon>Ecdysozoa</taxon>
        <taxon>Nematoda</taxon>
        <taxon>Chromadorea</taxon>
        <taxon>Rhabditida</taxon>
        <taxon>Spirurina</taxon>
        <taxon>Spiruromorpha</taxon>
        <taxon>Thelazioidea</taxon>
        <taxon>Thelaziidae</taxon>
        <taxon>Thelazia</taxon>
    </lineage>
</organism>
<evidence type="ECO:0000313" key="1">
    <source>
        <dbReference type="EMBL" id="VDN07963.1"/>
    </source>
</evidence>
<proteinExistence type="predicted"/>
<keyword evidence="2" id="KW-1185">Reference proteome</keyword>
<dbReference type="Proteomes" id="UP000276776">
    <property type="component" value="Unassembled WGS sequence"/>
</dbReference>
<dbReference type="AlphaFoldDB" id="A0A0N5DAT3"/>
<evidence type="ECO:0000313" key="3">
    <source>
        <dbReference type="WBParaSite" id="TCLT_0001029001-mRNA-1"/>
    </source>
</evidence>
<name>A0A0N5DAT3_THECL</name>